<comment type="similarity">
    <text evidence="1">Belongs to the CapA family.</text>
</comment>
<dbReference type="CDD" id="cd07381">
    <property type="entry name" value="MPP_CapA"/>
    <property type="match status" value="1"/>
</dbReference>
<evidence type="ECO:0000313" key="3">
    <source>
        <dbReference type="EMBL" id="MBI3540034.1"/>
    </source>
</evidence>
<feature type="domain" description="Capsule synthesis protein CapA" evidence="2">
    <location>
        <begin position="13"/>
        <end position="251"/>
    </location>
</feature>
<comment type="caution">
    <text evidence="3">The sequence shown here is derived from an EMBL/GenBank/DDBJ whole genome shotgun (WGS) entry which is preliminary data.</text>
</comment>
<dbReference type="InterPro" id="IPR019079">
    <property type="entry name" value="Capsule_synth_CapA"/>
</dbReference>
<dbReference type="PANTHER" id="PTHR33393:SF13">
    <property type="entry name" value="PGA BIOSYNTHESIS PROTEIN CAPA"/>
    <property type="match status" value="1"/>
</dbReference>
<dbReference type="Proteomes" id="UP000807850">
    <property type="component" value="Unassembled WGS sequence"/>
</dbReference>
<dbReference type="InterPro" id="IPR029052">
    <property type="entry name" value="Metallo-depent_PP-like"/>
</dbReference>
<protein>
    <submittedName>
        <fullName evidence="3">CapA family protein</fullName>
    </submittedName>
</protein>
<organism evidence="3 4">
    <name type="scientific">Eiseniibacteriota bacterium</name>
    <dbReference type="NCBI Taxonomy" id="2212470"/>
    <lineage>
        <taxon>Bacteria</taxon>
        <taxon>Candidatus Eiseniibacteriota</taxon>
    </lineage>
</organism>
<dbReference type="AlphaFoldDB" id="A0A9D6L8X3"/>
<proteinExistence type="inferred from homology"/>
<reference evidence="3" key="1">
    <citation type="submission" date="2020-07" db="EMBL/GenBank/DDBJ databases">
        <title>Huge and variable diversity of episymbiotic CPR bacteria and DPANN archaea in groundwater ecosystems.</title>
        <authorList>
            <person name="He C.Y."/>
            <person name="Keren R."/>
            <person name="Whittaker M."/>
            <person name="Farag I.F."/>
            <person name="Doudna J."/>
            <person name="Cate J.H.D."/>
            <person name="Banfield J.F."/>
        </authorList>
    </citation>
    <scope>NUCLEOTIDE SEQUENCE</scope>
    <source>
        <strain evidence="3">NC_groundwater_928_Pr1_S-0.2um_72_17</strain>
    </source>
</reference>
<evidence type="ECO:0000256" key="1">
    <source>
        <dbReference type="ARBA" id="ARBA00005662"/>
    </source>
</evidence>
<evidence type="ECO:0000313" key="4">
    <source>
        <dbReference type="Proteomes" id="UP000807850"/>
    </source>
</evidence>
<name>A0A9D6L8X3_UNCEI</name>
<dbReference type="InterPro" id="IPR052169">
    <property type="entry name" value="CW_Biosynth-Accessory"/>
</dbReference>
<dbReference type="SMART" id="SM00854">
    <property type="entry name" value="PGA_cap"/>
    <property type="match status" value="1"/>
</dbReference>
<dbReference type="EMBL" id="JACQAY010000233">
    <property type="protein sequence ID" value="MBI3540034.1"/>
    <property type="molecule type" value="Genomic_DNA"/>
</dbReference>
<evidence type="ECO:0000259" key="2">
    <source>
        <dbReference type="SMART" id="SM00854"/>
    </source>
</evidence>
<dbReference type="PANTHER" id="PTHR33393">
    <property type="entry name" value="POLYGLUTAMINE SYNTHESIS ACCESSORY PROTEIN RV0574C-RELATED"/>
    <property type="match status" value="1"/>
</dbReference>
<dbReference type="SUPFAM" id="SSF56300">
    <property type="entry name" value="Metallo-dependent phosphatases"/>
    <property type="match status" value="1"/>
</dbReference>
<accession>A0A9D6L8X3</accession>
<gene>
    <name evidence="3" type="ORF">HY076_07155</name>
</gene>
<dbReference type="Pfam" id="PF09587">
    <property type="entry name" value="PGA_cap"/>
    <property type="match status" value="1"/>
</dbReference>
<sequence>MRLIDPAGAVRVRIAAAGDIGVVGTGRARARREGFATPLAAIAPVFAAADLAFANLEFPVAEPGWVEPGRSAEFWHDADLIPALARAGVRVVSIANNHIMDCGPRGLARTREACAAAGIATVGAGSDLAAARAPAWFAVGGERVMVLAYAAPGAPGDVARGDAPGIAPLEADLVREDLARWGGEATVKIVSVHWGSMYVDYPPPRVLELARVLADAGVDLVLGHHPHVVQAFDRTGRTLTLYSLGDGAFNGGAGDVRASVGAETRLGSAVFTALIAETPGLEMTPCVLDPDGFPRAATPAEAEEIRGRVTGLAASMRDAAERFAAQSAPQLLRYELELIGAHLRHGRFDRIVRIMGSLRPRHLPILWHAVRRARRSS</sequence>
<dbReference type="Gene3D" id="3.60.21.10">
    <property type="match status" value="1"/>
</dbReference>